<dbReference type="OrthoDB" id="9810329at2"/>
<accession>A0A1I6H1R0</accession>
<keyword evidence="5 6" id="KW-0472">Membrane</keyword>
<evidence type="ECO:0000313" key="10">
    <source>
        <dbReference type="Proteomes" id="UP000199658"/>
    </source>
</evidence>
<feature type="transmembrane region" description="Helical" evidence="6">
    <location>
        <begin position="233"/>
        <end position="253"/>
    </location>
</feature>
<evidence type="ECO:0000256" key="3">
    <source>
        <dbReference type="ARBA" id="ARBA00022692"/>
    </source>
</evidence>
<feature type="signal peptide" evidence="7">
    <location>
        <begin position="1"/>
        <end position="19"/>
    </location>
</feature>
<dbReference type="PANTHER" id="PTHR22911:SF6">
    <property type="entry name" value="SOLUTE CARRIER FAMILY 35 MEMBER G1"/>
    <property type="match status" value="1"/>
</dbReference>
<dbReference type="SUPFAM" id="SSF103481">
    <property type="entry name" value="Multidrug resistance efflux transporter EmrE"/>
    <property type="match status" value="2"/>
</dbReference>
<reference evidence="10" key="1">
    <citation type="submission" date="2016-10" db="EMBL/GenBank/DDBJ databases">
        <authorList>
            <person name="Varghese N."/>
            <person name="Submissions S."/>
        </authorList>
    </citation>
    <scope>NUCLEOTIDE SEQUENCE [LARGE SCALE GENOMIC DNA]</scope>
    <source>
        <strain evidence="10">DSM 26921</strain>
    </source>
</reference>
<feature type="transmembrane region" description="Helical" evidence="6">
    <location>
        <begin position="119"/>
        <end position="136"/>
    </location>
</feature>
<evidence type="ECO:0000259" key="8">
    <source>
        <dbReference type="Pfam" id="PF00892"/>
    </source>
</evidence>
<dbReference type="Pfam" id="PF00892">
    <property type="entry name" value="EamA"/>
    <property type="match status" value="2"/>
</dbReference>
<proteinExistence type="inferred from homology"/>
<dbReference type="STRING" id="670154.SAMN04488002_2345"/>
<dbReference type="EMBL" id="FOYO01000001">
    <property type="protein sequence ID" value="SFR48396.1"/>
    <property type="molecule type" value="Genomic_DNA"/>
</dbReference>
<evidence type="ECO:0000256" key="2">
    <source>
        <dbReference type="ARBA" id="ARBA00009853"/>
    </source>
</evidence>
<evidence type="ECO:0000256" key="5">
    <source>
        <dbReference type="ARBA" id="ARBA00023136"/>
    </source>
</evidence>
<feature type="transmembrane region" description="Helical" evidence="6">
    <location>
        <begin position="37"/>
        <end position="57"/>
    </location>
</feature>
<sequence length="287" mass="30730">MPLAALWMAGAILSFSAMAVAGRAVSIELDTFELMTYRSFISVLLVLGIGAAAGTLGQISTRDFGLHSIRNLSHFTGQNLWFAAISMIPLAQVVALEFTSPIWVALLAPLFLGERLTRLRIFVAIVGFFGILVVARPDLSNIELGSAFAAASAIGFAGSAIATKRLTRHHSITCILFWLALMQLCFGLITAGWDGNVAWPSVAVMPWVVMVACSGLGAHFCLTTALRHAPAVVVMPMDFARLPLVALLGVLLFQEALDLWVFVGAAIIFGANYLNIAAEARRNRALT</sequence>
<keyword evidence="10" id="KW-1185">Reference proteome</keyword>
<feature type="transmembrane region" description="Helical" evidence="6">
    <location>
        <begin position="205"/>
        <end position="226"/>
    </location>
</feature>
<keyword evidence="7" id="KW-0732">Signal</keyword>
<feature type="transmembrane region" description="Helical" evidence="6">
    <location>
        <begin position="259"/>
        <end position="278"/>
    </location>
</feature>
<evidence type="ECO:0000256" key="1">
    <source>
        <dbReference type="ARBA" id="ARBA00004141"/>
    </source>
</evidence>
<feature type="chain" id="PRO_5011619189" evidence="7">
    <location>
        <begin position="20"/>
        <end position="287"/>
    </location>
</feature>
<dbReference type="AlphaFoldDB" id="A0A1I6H1R0"/>
<keyword evidence="3 6" id="KW-0812">Transmembrane</keyword>
<dbReference type="GO" id="GO:0016020">
    <property type="term" value="C:membrane"/>
    <property type="evidence" value="ECO:0007669"/>
    <property type="project" value="UniProtKB-SubCell"/>
</dbReference>
<evidence type="ECO:0000256" key="6">
    <source>
        <dbReference type="SAM" id="Phobius"/>
    </source>
</evidence>
<gene>
    <name evidence="9" type="ORF">SAMN04488002_2345</name>
</gene>
<evidence type="ECO:0000256" key="7">
    <source>
        <dbReference type="SAM" id="SignalP"/>
    </source>
</evidence>
<feature type="domain" description="EamA" evidence="8">
    <location>
        <begin position="145"/>
        <end position="274"/>
    </location>
</feature>
<comment type="subcellular location">
    <subcellularLocation>
        <location evidence="1">Membrane</location>
        <topology evidence="1">Multi-pass membrane protein</topology>
    </subcellularLocation>
</comment>
<feature type="transmembrane region" description="Helical" evidence="6">
    <location>
        <begin position="174"/>
        <end position="193"/>
    </location>
</feature>
<name>A0A1I6H1R0_9RHOB</name>
<protein>
    <submittedName>
        <fullName evidence="9">EamA-like transporter family protein</fullName>
    </submittedName>
</protein>
<dbReference type="PANTHER" id="PTHR22911">
    <property type="entry name" value="ACYL-MALONYL CONDENSING ENZYME-RELATED"/>
    <property type="match status" value="1"/>
</dbReference>
<dbReference type="InterPro" id="IPR000620">
    <property type="entry name" value="EamA_dom"/>
</dbReference>
<comment type="similarity">
    <text evidence="2">Belongs to the drug/metabolite transporter (DMT) superfamily. 10 TMS drug/metabolite exporter (DME) (TC 2.A.7.3) family.</text>
</comment>
<dbReference type="InterPro" id="IPR037185">
    <property type="entry name" value="EmrE-like"/>
</dbReference>
<keyword evidence="4 6" id="KW-1133">Transmembrane helix</keyword>
<dbReference type="Gene3D" id="1.10.3730.20">
    <property type="match status" value="1"/>
</dbReference>
<feature type="domain" description="EamA" evidence="8">
    <location>
        <begin position="4"/>
        <end position="135"/>
    </location>
</feature>
<dbReference type="Proteomes" id="UP000199658">
    <property type="component" value="Unassembled WGS sequence"/>
</dbReference>
<organism evidence="9 10">
    <name type="scientific">Litoreibacter janthinus</name>
    <dbReference type="NCBI Taxonomy" id="670154"/>
    <lineage>
        <taxon>Bacteria</taxon>
        <taxon>Pseudomonadati</taxon>
        <taxon>Pseudomonadota</taxon>
        <taxon>Alphaproteobacteria</taxon>
        <taxon>Rhodobacterales</taxon>
        <taxon>Roseobacteraceae</taxon>
        <taxon>Litoreibacter</taxon>
    </lineage>
</organism>
<evidence type="ECO:0000313" key="9">
    <source>
        <dbReference type="EMBL" id="SFR48396.1"/>
    </source>
</evidence>
<evidence type="ECO:0000256" key="4">
    <source>
        <dbReference type="ARBA" id="ARBA00022989"/>
    </source>
</evidence>
<feature type="transmembrane region" description="Helical" evidence="6">
    <location>
        <begin position="142"/>
        <end position="162"/>
    </location>
</feature>